<dbReference type="AlphaFoldDB" id="A0A6M3LUD0"/>
<organism evidence="1">
    <name type="scientific">viral metagenome</name>
    <dbReference type="NCBI Taxonomy" id="1070528"/>
    <lineage>
        <taxon>unclassified sequences</taxon>
        <taxon>metagenomes</taxon>
        <taxon>organismal metagenomes</taxon>
    </lineage>
</organism>
<name>A0A6M3LUD0_9ZZZZ</name>
<reference evidence="1" key="1">
    <citation type="submission" date="2020-03" db="EMBL/GenBank/DDBJ databases">
        <title>The deep terrestrial virosphere.</title>
        <authorList>
            <person name="Holmfeldt K."/>
            <person name="Nilsson E."/>
            <person name="Simone D."/>
            <person name="Lopez-Fernandez M."/>
            <person name="Wu X."/>
            <person name="de Brujin I."/>
            <person name="Lundin D."/>
            <person name="Andersson A."/>
            <person name="Bertilsson S."/>
            <person name="Dopson M."/>
        </authorList>
    </citation>
    <scope>NUCLEOTIDE SEQUENCE</scope>
    <source>
        <strain evidence="1">MM415B06612</strain>
    </source>
</reference>
<protein>
    <submittedName>
        <fullName evidence="1">Uncharacterized protein</fullName>
    </submittedName>
</protein>
<accession>A0A6M3LUD0</accession>
<dbReference type="EMBL" id="MT143467">
    <property type="protein sequence ID" value="QJA97154.1"/>
    <property type="molecule type" value="Genomic_DNA"/>
</dbReference>
<gene>
    <name evidence="1" type="ORF">MM415B06612_0008</name>
</gene>
<sequence>MKTHYVTIPVTESEPDYDEGAEGQQFIAQIDAPNGRKAAGIGETKYDAIRNLLKANGPITRSAVESYING</sequence>
<proteinExistence type="predicted"/>
<evidence type="ECO:0000313" key="1">
    <source>
        <dbReference type="EMBL" id="QJA97154.1"/>
    </source>
</evidence>